<dbReference type="OrthoDB" id="387657at2759"/>
<dbReference type="Proteomes" id="UP000230423">
    <property type="component" value="Unassembled WGS sequence"/>
</dbReference>
<evidence type="ECO:0000313" key="2">
    <source>
        <dbReference type="EMBL" id="PIO63540.1"/>
    </source>
</evidence>
<feature type="transmembrane region" description="Helical" evidence="1">
    <location>
        <begin position="63"/>
        <end position="88"/>
    </location>
</feature>
<keyword evidence="1" id="KW-1133">Transmembrane helix</keyword>
<dbReference type="EMBL" id="KZ350789">
    <property type="protein sequence ID" value="PIO63540.1"/>
    <property type="molecule type" value="Genomic_DNA"/>
</dbReference>
<name>A0A2G9U215_TELCI</name>
<proteinExistence type="predicted"/>
<organism evidence="2 3">
    <name type="scientific">Teladorsagia circumcincta</name>
    <name type="common">Brown stomach worm</name>
    <name type="synonym">Ostertagia circumcincta</name>
    <dbReference type="NCBI Taxonomy" id="45464"/>
    <lineage>
        <taxon>Eukaryota</taxon>
        <taxon>Metazoa</taxon>
        <taxon>Ecdysozoa</taxon>
        <taxon>Nematoda</taxon>
        <taxon>Chromadorea</taxon>
        <taxon>Rhabditida</taxon>
        <taxon>Rhabditina</taxon>
        <taxon>Rhabditomorpha</taxon>
        <taxon>Strongyloidea</taxon>
        <taxon>Trichostrongylidae</taxon>
        <taxon>Teladorsagia</taxon>
    </lineage>
</organism>
<evidence type="ECO:0000256" key="1">
    <source>
        <dbReference type="SAM" id="Phobius"/>
    </source>
</evidence>
<protein>
    <submittedName>
        <fullName evidence="2">Uncharacterized protein</fullName>
    </submittedName>
</protein>
<keyword evidence="1" id="KW-0812">Transmembrane</keyword>
<evidence type="ECO:0000313" key="3">
    <source>
        <dbReference type="Proteomes" id="UP000230423"/>
    </source>
</evidence>
<reference evidence="2 3" key="1">
    <citation type="submission" date="2015-09" db="EMBL/GenBank/DDBJ databases">
        <title>Draft genome of the parasitic nematode Teladorsagia circumcincta isolate WARC Sus (inbred).</title>
        <authorList>
            <person name="Mitreva M."/>
        </authorList>
    </citation>
    <scope>NUCLEOTIDE SEQUENCE [LARGE SCALE GENOMIC DNA]</scope>
    <source>
        <strain evidence="2 3">S</strain>
    </source>
</reference>
<accession>A0A2G9U215</accession>
<sequence>MPLTAVGPACEWEPNRPLLIEAIGIVSGGQRRARSDRTWFVCGAIFIFVTIIVSLFLDNIFPFLSLLLSVFRFTLTVVMAFCLWYGVIGLTLERKALKAAKQSMRQLLND</sequence>
<keyword evidence="3" id="KW-1185">Reference proteome</keyword>
<gene>
    <name evidence="2" type="ORF">TELCIR_14858</name>
</gene>
<keyword evidence="1" id="KW-0472">Membrane</keyword>
<feature type="transmembrane region" description="Helical" evidence="1">
    <location>
        <begin position="38"/>
        <end position="57"/>
    </location>
</feature>
<dbReference type="AlphaFoldDB" id="A0A2G9U215"/>